<comment type="similarity">
    <text evidence="6">Belongs to the vsr family.</text>
</comment>
<dbReference type="CDD" id="cd00221">
    <property type="entry name" value="Vsr"/>
    <property type="match status" value="1"/>
</dbReference>
<keyword evidence="3 6" id="KW-0227">DNA damage</keyword>
<dbReference type="InterPro" id="IPR007569">
    <property type="entry name" value="DUF559"/>
</dbReference>
<name>A0ABP7YSR1_9SPHI</name>
<evidence type="ECO:0000256" key="4">
    <source>
        <dbReference type="ARBA" id="ARBA00022801"/>
    </source>
</evidence>
<dbReference type="SUPFAM" id="SSF52980">
    <property type="entry name" value="Restriction endonuclease-like"/>
    <property type="match status" value="1"/>
</dbReference>
<feature type="domain" description="DUF559" evidence="7">
    <location>
        <begin position="111"/>
        <end position="153"/>
    </location>
</feature>
<keyword evidence="5 6" id="KW-0234">DNA repair</keyword>
<evidence type="ECO:0000256" key="5">
    <source>
        <dbReference type="ARBA" id="ARBA00023204"/>
    </source>
</evidence>
<organism evidence="8 9">
    <name type="scientific">Sphingobacterium kyonggiense</name>
    <dbReference type="NCBI Taxonomy" id="714075"/>
    <lineage>
        <taxon>Bacteria</taxon>
        <taxon>Pseudomonadati</taxon>
        <taxon>Bacteroidota</taxon>
        <taxon>Sphingobacteriia</taxon>
        <taxon>Sphingobacteriales</taxon>
        <taxon>Sphingobacteriaceae</taxon>
        <taxon>Sphingobacterium</taxon>
    </lineage>
</organism>
<dbReference type="InterPro" id="IPR011335">
    <property type="entry name" value="Restrct_endonuc-II-like"/>
</dbReference>
<dbReference type="Pfam" id="PF04480">
    <property type="entry name" value="DUF559"/>
    <property type="match status" value="1"/>
</dbReference>
<dbReference type="Proteomes" id="UP001500101">
    <property type="component" value="Unassembled WGS sequence"/>
</dbReference>
<evidence type="ECO:0000256" key="1">
    <source>
        <dbReference type="ARBA" id="ARBA00022722"/>
    </source>
</evidence>
<dbReference type="RefSeq" id="WP_344674561.1">
    <property type="nucleotide sequence ID" value="NZ_BAAAZI010000008.1"/>
</dbReference>
<sequence>MSSSIYQENPIKVPRFEESAGYYTTKRRRKIMAKIKGKDSKPELRLRKALYLLGYRYRLHVKELPGKPDIVFKKYRLALFVDGEFWHGFNWENTKNQIKSNRGFWIPKIERNMQKDYQVNKALRDLGYVVFRFWSSDILKRLPIVLNQIQLFLETRKEYK</sequence>
<comment type="caution">
    <text evidence="8">The sequence shown here is derived from an EMBL/GenBank/DDBJ whole genome shotgun (WGS) entry which is preliminary data.</text>
</comment>
<keyword evidence="9" id="KW-1185">Reference proteome</keyword>
<keyword evidence="1 6" id="KW-0540">Nuclease</keyword>
<comment type="function">
    <text evidence="6">May nick specific sequences that contain T:G mispairs resulting from m5C-deamination.</text>
</comment>
<accession>A0ABP7YSR1</accession>
<evidence type="ECO:0000313" key="8">
    <source>
        <dbReference type="EMBL" id="GAA4140694.1"/>
    </source>
</evidence>
<evidence type="ECO:0000313" key="9">
    <source>
        <dbReference type="Proteomes" id="UP001500101"/>
    </source>
</evidence>
<dbReference type="InterPro" id="IPR004603">
    <property type="entry name" value="DNA_mismatch_endonuc_vsr"/>
</dbReference>
<dbReference type="NCBIfam" id="TIGR00632">
    <property type="entry name" value="vsr"/>
    <property type="match status" value="1"/>
</dbReference>
<dbReference type="Pfam" id="PF03852">
    <property type="entry name" value="Vsr"/>
    <property type="match status" value="1"/>
</dbReference>
<evidence type="ECO:0000256" key="2">
    <source>
        <dbReference type="ARBA" id="ARBA00022759"/>
    </source>
</evidence>
<protein>
    <recommendedName>
        <fullName evidence="6">Very short patch repair endonuclease</fullName>
        <ecNumber evidence="6">3.1.-.-</ecNumber>
    </recommendedName>
</protein>
<evidence type="ECO:0000256" key="3">
    <source>
        <dbReference type="ARBA" id="ARBA00022763"/>
    </source>
</evidence>
<keyword evidence="4 6" id="KW-0378">Hydrolase</keyword>
<evidence type="ECO:0000259" key="7">
    <source>
        <dbReference type="Pfam" id="PF04480"/>
    </source>
</evidence>
<dbReference type="GO" id="GO:0004519">
    <property type="term" value="F:endonuclease activity"/>
    <property type="evidence" value="ECO:0007669"/>
    <property type="project" value="UniProtKB-KW"/>
</dbReference>
<dbReference type="EC" id="3.1.-.-" evidence="6"/>
<proteinExistence type="inferred from homology"/>
<dbReference type="PIRSF" id="PIRSF018267">
    <property type="entry name" value="VSR_endonuc"/>
    <property type="match status" value="1"/>
</dbReference>
<reference evidence="9" key="1">
    <citation type="journal article" date="2019" name="Int. J. Syst. Evol. Microbiol.">
        <title>The Global Catalogue of Microorganisms (GCM) 10K type strain sequencing project: providing services to taxonomists for standard genome sequencing and annotation.</title>
        <authorList>
            <consortium name="The Broad Institute Genomics Platform"/>
            <consortium name="The Broad Institute Genome Sequencing Center for Infectious Disease"/>
            <person name="Wu L."/>
            <person name="Ma J."/>
        </authorList>
    </citation>
    <scope>NUCLEOTIDE SEQUENCE [LARGE SCALE GENOMIC DNA]</scope>
    <source>
        <strain evidence="9">JCM 16704</strain>
    </source>
</reference>
<keyword evidence="2 6" id="KW-0255">Endonuclease</keyword>
<gene>
    <name evidence="8" type="ORF">GCM10022216_19980</name>
</gene>
<dbReference type="Gene3D" id="3.40.960.10">
    <property type="entry name" value="VSR Endonuclease"/>
    <property type="match status" value="1"/>
</dbReference>
<evidence type="ECO:0000256" key="6">
    <source>
        <dbReference type="PIRNR" id="PIRNR018267"/>
    </source>
</evidence>
<dbReference type="EMBL" id="BAAAZI010000008">
    <property type="protein sequence ID" value="GAA4140694.1"/>
    <property type="molecule type" value="Genomic_DNA"/>
</dbReference>